<dbReference type="InterPro" id="IPR036719">
    <property type="entry name" value="Neuro-gated_channel_TM_sf"/>
</dbReference>
<keyword evidence="4 5" id="KW-0472">Membrane</keyword>
<organism evidence="8 9">
    <name type="scientific">Saccoglossus kowalevskii</name>
    <name type="common">Acorn worm</name>
    <dbReference type="NCBI Taxonomy" id="10224"/>
    <lineage>
        <taxon>Eukaryota</taxon>
        <taxon>Metazoa</taxon>
        <taxon>Hemichordata</taxon>
        <taxon>Enteropneusta</taxon>
        <taxon>Harrimaniidae</taxon>
        <taxon>Saccoglossus</taxon>
    </lineage>
</organism>
<evidence type="ECO:0000259" key="7">
    <source>
        <dbReference type="Pfam" id="PF02932"/>
    </source>
</evidence>
<dbReference type="Gene3D" id="2.70.170.10">
    <property type="entry name" value="Neurotransmitter-gated ion-channel ligand-binding domain"/>
    <property type="match status" value="1"/>
</dbReference>
<dbReference type="CDD" id="cd19051">
    <property type="entry name" value="LGIC_TM_cation"/>
    <property type="match status" value="1"/>
</dbReference>
<proteinExistence type="inferred from homology"/>
<dbReference type="InterPro" id="IPR006201">
    <property type="entry name" value="Neur_channel"/>
</dbReference>
<keyword evidence="8" id="KW-1185">Reference proteome</keyword>
<dbReference type="Pfam" id="PF02932">
    <property type="entry name" value="Neur_chan_memb"/>
    <property type="match status" value="1"/>
</dbReference>
<dbReference type="InterPro" id="IPR018000">
    <property type="entry name" value="Neurotransmitter_ion_chnl_CS"/>
</dbReference>
<evidence type="ECO:0000256" key="2">
    <source>
        <dbReference type="ARBA" id="ARBA00022692"/>
    </source>
</evidence>
<feature type="transmembrane region" description="Helical" evidence="5">
    <location>
        <begin position="179"/>
        <end position="196"/>
    </location>
</feature>
<dbReference type="Proteomes" id="UP000694865">
    <property type="component" value="Unplaced"/>
</dbReference>
<evidence type="ECO:0000313" key="8">
    <source>
        <dbReference type="Proteomes" id="UP000694865"/>
    </source>
</evidence>
<comment type="subcellular location">
    <subcellularLocation>
        <location evidence="1">Membrane</location>
        <topology evidence="1">Multi-pass membrane protein</topology>
    </subcellularLocation>
</comment>
<feature type="domain" description="Neurotransmitter-gated ion-channel transmembrane" evidence="7">
    <location>
        <begin position="150"/>
        <end position="271"/>
    </location>
</feature>
<keyword evidence="2 5" id="KW-0812">Transmembrane</keyword>
<accession>A0ABM0N0W9</accession>
<dbReference type="SUPFAM" id="SSF63712">
    <property type="entry name" value="Nicotinic receptor ligand binding domain-like"/>
    <property type="match status" value="1"/>
</dbReference>
<keyword evidence="3 5" id="KW-1133">Transmembrane helix</keyword>
<evidence type="ECO:0000259" key="6">
    <source>
        <dbReference type="Pfam" id="PF02931"/>
    </source>
</evidence>
<dbReference type="RefSeq" id="XP_006825910.1">
    <property type="nucleotide sequence ID" value="XM_006825847.1"/>
</dbReference>
<dbReference type="PRINTS" id="PR00252">
    <property type="entry name" value="NRIONCHANNEL"/>
</dbReference>
<name>A0ABM0N0W9_SACKO</name>
<keyword evidence="5" id="KW-0406">Ion transport</keyword>
<evidence type="ECO:0000256" key="3">
    <source>
        <dbReference type="ARBA" id="ARBA00022989"/>
    </source>
</evidence>
<dbReference type="PROSITE" id="PS00236">
    <property type="entry name" value="NEUROTR_ION_CHANNEL"/>
    <property type="match status" value="1"/>
</dbReference>
<evidence type="ECO:0000313" key="9">
    <source>
        <dbReference type="RefSeq" id="XP_006825910.1"/>
    </source>
</evidence>
<feature type="domain" description="Neurotransmitter-gated ion-channel ligand-binding" evidence="6">
    <location>
        <begin position="2"/>
        <end position="143"/>
    </location>
</feature>
<keyword evidence="5" id="KW-0407">Ion channel</keyword>
<feature type="transmembrane region" description="Helical" evidence="5">
    <location>
        <begin position="208"/>
        <end position="231"/>
    </location>
</feature>
<comment type="caution">
    <text evidence="5">Lacks conserved residue(s) required for the propagation of feature annotation.</text>
</comment>
<keyword evidence="5" id="KW-0813">Transport</keyword>
<dbReference type="CDD" id="cd18989">
    <property type="entry name" value="LGIC_ECD_cation"/>
    <property type="match status" value="1"/>
</dbReference>
<comment type="similarity">
    <text evidence="5">Belongs to the ligand-gated ion channel (TC 1.A.9) family.</text>
</comment>
<feature type="transmembrane region" description="Helical" evidence="5">
    <location>
        <begin position="144"/>
        <end position="167"/>
    </location>
</feature>
<dbReference type="InterPro" id="IPR036734">
    <property type="entry name" value="Neur_chan_lig-bd_sf"/>
</dbReference>
<dbReference type="PANTHER" id="PTHR18945">
    <property type="entry name" value="NEUROTRANSMITTER GATED ION CHANNEL"/>
    <property type="match status" value="1"/>
</dbReference>
<evidence type="ECO:0000256" key="5">
    <source>
        <dbReference type="RuleBase" id="RU000687"/>
    </source>
</evidence>
<dbReference type="Pfam" id="PF02931">
    <property type="entry name" value="Neur_chan_LBD"/>
    <property type="match status" value="1"/>
</dbReference>
<evidence type="ECO:0000256" key="1">
    <source>
        <dbReference type="ARBA" id="ARBA00004141"/>
    </source>
</evidence>
<dbReference type="GeneID" id="102804734"/>
<reference evidence="9" key="1">
    <citation type="submission" date="2025-08" db="UniProtKB">
        <authorList>
            <consortium name="RefSeq"/>
        </authorList>
    </citation>
    <scope>IDENTIFICATION</scope>
    <source>
        <tissue evidence="9">Testes</tissue>
    </source>
</reference>
<sequence length="302" mass="34736">MNTIRLPVQSVWSPDTSLLTSADNQYPGFPLMHINELKLIVYSDGDILKVVPQVLYTPCIMDITMFPVDIQHCELEFESWSFSDNEMILIPRYDEVKFEKYIPNVEWDVSSSSLTPIRRKFTGINDRQIFTSLIATLVIERKPLYYVVNLILPCVMVSILTLVVFCLPSNSPDKLNLSISLMLTLYVFNLLITDLLPPTSTNLPLITVYFLFSMFAIAISVAVTTLVSRIYKKCEVSGRQKPVPRWIKKHVLGKMYVYLLLPKRQHLENDGGSVDFYKHTSEHGQDNIRLKCGRGTQWYKTQ</sequence>
<gene>
    <name evidence="9" type="primary">LOC102804734</name>
</gene>
<dbReference type="Gene3D" id="1.20.58.390">
    <property type="entry name" value="Neurotransmitter-gated ion-channel transmembrane domain"/>
    <property type="match status" value="1"/>
</dbReference>
<evidence type="ECO:0000256" key="4">
    <source>
        <dbReference type="ARBA" id="ARBA00023136"/>
    </source>
</evidence>
<dbReference type="InterPro" id="IPR038050">
    <property type="entry name" value="Neuro_actylchol_rec"/>
</dbReference>
<dbReference type="InterPro" id="IPR006029">
    <property type="entry name" value="Neurotrans-gated_channel_TM"/>
</dbReference>
<dbReference type="SUPFAM" id="SSF90112">
    <property type="entry name" value="Neurotransmitter-gated ion-channel transmembrane pore"/>
    <property type="match status" value="1"/>
</dbReference>
<dbReference type="InterPro" id="IPR006202">
    <property type="entry name" value="Neur_chan_lig-bd"/>
</dbReference>
<protein>
    <submittedName>
        <fullName evidence="9">Neuronal acetylcholine receptor subunit alpha-2-like</fullName>
    </submittedName>
</protein>